<dbReference type="SUPFAM" id="SSF141371">
    <property type="entry name" value="PilZ domain-like"/>
    <property type="match status" value="1"/>
</dbReference>
<feature type="domain" description="PilZ" evidence="1">
    <location>
        <begin position="16"/>
        <end position="122"/>
    </location>
</feature>
<evidence type="ECO:0000313" key="3">
    <source>
        <dbReference type="Proteomes" id="UP000748752"/>
    </source>
</evidence>
<reference evidence="2 3" key="1">
    <citation type="journal article" date="2020" name="Microorganisms">
        <title>Osmotic Adaptation and Compatible Solute Biosynthesis of Phototrophic Bacteria as Revealed from Genome Analyses.</title>
        <authorList>
            <person name="Imhoff J.F."/>
            <person name="Rahn T."/>
            <person name="Kunzel S."/>
            <person name="Keller A."/>
            <person name="Neulinger S.C."/>
        </authorList>
    </citation>
    <scope>NUCLEOTIDE SEQUENCE [LARGE SCALE GENOMIC DNA]</scope>
    <source>
        <strain evidence="2 3">DSM 6210</strain>
    </source>
</reference>
<name>A0ABS1CLY5_9GAMM</name>
<dbReference type="RefSeq" id="WP_200240669.1">
    <property type="nucleotide sequence ID" value="NZ_NRRV01000059.1"/>
</dbReference>
<keyword evidence="3" id="KW-1185">Reference proteome</keyword>
<dbReference type="Gene3D" id="2.40.10.220">
    <property type="entry name" value="predicted glycosyltransferase like domains"/>
    <property type="match status" value="1"/>
</dbReference>
<organism evidence="2 3">
    <name type="scientific">Thiohalocapsa halophila</name>
    <dbReference type="NCBI Taxonomy" id="69359"/>
    <lineage>
        <taxon>Bacteria</taxon>
        <taxon>Pseudomonadati</taxon>
        <taxon>Pseudomonadota</taxon>
        <taxon>Gammaproteobacteria</taxon>
        <taxon>Chromatiales</taxon>
        <taxon>Chromatiaceae</taxon>
        <taxon>Thiohalocapsa</taxon>
    </lineage>
</organism>
<protein>
    <recommendedName>
        <fullName evidence="1">PilZ domain-containing protein</fullName>
    </recommendedName>
</protein>
<accession>A0ABS1CLY5</accession>
<dbReference type="InterPro" id="IPR009875">
    <property type="entry name" value="PilZ_domain"/>
</dbReference>
<dbReference type="Pfam" id="PF07238">
    <property type="entry name" value="PilZ"/>
    <property type="match status" value="1"/>
</dbReference>
<evidence type="ECO:0000313" key="2">
    <source>
        <dbReference type="EMBL" id="MBK1632847.1"/>
    </source>
</evidence>
<comment type="caution">
    <text evidence="2">The sequence shown here is derived from an EMBL/GenBank/DDBJ whole genome shotgun (WGS) entry which is preliminary data.</text>
</comment>
<evidence type="ECO:0000259" key="1">
    <source>
        <dbReference type="Pfam" id="PF07238"/>
    </source>
</evidence>
<dbReference type="EMBL" id="NRRV01000059">
    <property type="protein sequence ID" value="MBK1632847.1"/>
    <property type="molecule type" value="Genomic_DNA"/>
</dbReference>
<proteinExistence type="predicted"/>
<gene>
    <name evidence="2" type="ORF">CKO31_19260</name>
</gene>
<sequence length="131" mass="14527">MREFYGVGGESVVRQERRRFRRAGFDGVVTVEPVPRAKTTRSVPLLASDLSEGGLGATTRDFFPRGSRLLLSLDPAEGAEPIRLMGEVVRVAHVAFQDRWLLGVKFDGPTPAVRQRLRALLARRARALDEA</sequence>
<dbReference type="Proteomes" id="UP000748752">
    <property type="component" value="Unassembled WGS sequence"/>
</dbReference>